<keyword evidence="7 11" id="KW-0472">Membrane</keyword>
<keyword evidence="4 10" id="KW-0812">Transmembrane</keyword>
<evidence type="ECO:0000256" key="3">
    <source>
        <dbReference type="ARBA" id="ARBA00022475"/>
    </source>
</evidence>
<feature type="transmembrane region" description="Helical" evidence="11">
    <location>
        <begin position="220"/>
        <end position="246"/>
    </location>
</feature>
<dbReference type="GO" id="GO:0043410">
    <property type="term" value="P:positive regulation of MAPK cascade"/>
    <property type="evidence" value="ECO:0007669"/>
    <property type="project" value="TreeGrafter"/>
</dbReference>
<feature type="non-terminal residue" evidence="13">
    <location>
        <position position="443"/>
    </location>
</feature>
<dbReference type="EMBL" id="OV170222">
    <property type="protein sequence ID" value="CAH0720729.1"/>
    <property type="molecule type" value="Genomic_DNA"/>
</dbReference>
<dbReference type="CDD" id="cd15331">
    <property type="entry name" value="7tmA_5-HT1A_invertebrates"/>
    <property type="match status" value="1"/>
</dbReference>
<proteinExistence type="inferred from homology"/>
<sequence length="443" mass="48398">MEGADGSDDLLDWETLYRLPVQNVTWNATEWIPSGWNTTAANATWWEASAPFDSPTALLRAAAKAILLGLLILATVVGNVFVIAAILLERHLRSAANQLILSLAVADLLVACLVMPLGAVYEVAQRWTLGPELCDMWTSGDVLCCTASILHLVAIALDRYWAVTNIDYIHARTARRVGYMIACVWIASFFVCIAPLLGWKDPDWNRRVSEDLRCVVSQDVGYQIFATASSFYFPVLVILILYWRIYQTARKRIRRRPGTTTRGPPPVPAGGALIAAGGSGGIAAAVVAVIGRPLPTISETTTTGITNVSSNNTSPEKQSCINGLEADPPTTGYGAVAAAYYPTLVRRKPKEAADSKRERKAAKTLAIITGAFVACWLPFFVLAILVPTCNCEVSPVLTSLSLWLGYFNSTLNPVIYTVFSPEFRHAFQRLLCGRRARRRRAPP</sequence>
<evidence type="ECO:0000259" key="12">
    <source>
        <dbReference type="PROSITE" id="PS50262"/>
    </source>
</evidence>
<feature type="transmembrane region" description="Helical" evidence="11">
    <location>
        <begin position="400"/>
        <end position="419"/>
    </location>
</feature>
<dbReference type="Gene3D" id="1.20.1070.10">
    <property type="entry name" value="Rhodopsin 7-helix transmembrane proteins"/>
    <property type="match status" value="1"/>
</dbReference>
<evidence type="ECO:0000256" key="9">
    <source>
        <dbReference type="ARBA" id="ARBA00023224"/>
    </source>
</evidence>
<keyword evidence="9 10" id="KW-0807">Transducer</keyword>
<dbReference type="Proteomes" id="UP000838878">
    <property type="component" value="Chromosome 2"/>
</dbReference>
<dbReference type="GO" id="GO:0005886">
    <property type="term" value="C:plasma membrane"/>
    <property type="evidence" value="ECO:0007669"/>
    <property type="project" value="UniProtKB-SubCell"/>
</dbReference>
<feature type="transmembrane region" description="Helical" evidence="11">
    <location>
        <begin position="65"/>
        <end position="88"/>
    </location>
</feature>
<feature type="transmembrane region" description="Helical" evidence="11">
    <location>
        <begin position="177"/>
        <end position="200"/>
    </location>
</feature>
<dbReference type="SMART" id="SM01381">
    <property type="entry name" value="7TM_GPCR_Srsx"/>
    <property type="match status" value="1"/>
</dbReference>
<organism evidence="13 14">
    <name type="scientific">Brenthis ino</name>
    <name type="common">lesser marbled fritillary</name>
    <dbReference type="NCBI Taxonomy" id="405034"/>
    <lineage>
        <taxon>Eukaryota</taxon>
        <taxon>Metazoa</taxon>
        <taxon>Ecdysozoa</taxon>
        <taxon>Arthropoda</taxon>
        <taxon>Hexapoda</taxon>
        <taxon>Insecta</taxon>
        <taxon>Pterygota</taxon>
        <taxon>Neoptera</taxon>
        <taxon>Endopterygota</taxon>
        <taxon>Lepidoptera</taxon>
        <taxon>Glossata</taxon>
        <taxon>Ditrysia</taxon>
        <taxon>Papilionoidea</taxon>
        <taxon>Nymphalidae</taxon>
        <taxon>Heliconiinae</taxon>
        <taxon>Argynnini</taxon>
        <taxon>Brenthis</taxon>
    </lineage>
</organism>
<keyword evidence="8 10" id="KW-0675">Receptor</keyword>
<accession>A0A8J9Y6H3</accession>
<evidence type="ECO:0000256" key="11">
    <source>
        <dbReference type="SAM" id="Phobius"/>
    </source>
</evidence>
<dbReference type="GO" id="GO:0004930">
    <property type="term" value="F:G protein-coupled receptor activity"/>
    <property type="evidence" value="ECO:0007669"/>
    <property type="project" value="UniProtKB-KW"/>
</dbReference>
<comment type="subcellular location">
    <subcellularLocation>
        <location evidence="1">Cell membrane</location>
        <topology evidence="1">Multi-pass membrane protein</topology>
    </subcellularLocation>
</comment>
<comment type="similarity">
    <text evidence="2 10">Belongs to the G-protein coupled receptor 1 family.</text>
</comment>
<dbReference type="SUPFAM" id="SSF81321">
    <property type="entry name" value="Family A G protein-coupled receptor-like"/>
    <property type="match status" value="1"/>
</dbReference>
<dbReference type="GO" id="GO:0071880">
    <property type="term" value="P:adenylate cyclase-activating adrenergic receptor signaling pathway"/>
    <property type="evidence" value="ECO:0007669"/>
    <property type="project" value="TreeGrafter"/>
</dbReference>
<feature type="domain" description="G-protein coupled receptors family 1 profile" evidence="12">
    <location>
        <begin position="78"/>
        <end position="416"/>
    </location>
</feature>
<evidence type="ECO:0000313" key="13">
    <source>
        <dbReference type="EMBL" id="CAH0720729.1"/>
    </source>
</evidence>
<keyword evidence="3" id="KW-1003">Cell membrane</keyword>
<dbReference type="InterPro" id="IPR017452">
    <property type="entry name" value="GPCR_Rhodpsn_7TM"/>
</dbReference>
<dbReference type="PANTHER" id="PTHR24248">
    <property type="entry name" value="ADRENERGIC RECEPTOR-RELATED G-PROTEIN COUPLED RECEPTOR"/>
    <property type="match status" value="1"/>
</dbReference>
<feature type="transmembrane region" description="Helical" evidence="11">
    <location>
        <begin position="365"/>
        <end position="388"/>
    </location>
</feature>
<evidence type="ECO:0000256" key="5">
    <source>
        <dbReference type="ARBA" id="ARBA00022989"/>
    </source>
</evidence>
<gene>
    <name evidence="13" type="ORF">BINO364_LOCUS6924</name>
</gene>
<evidence type="ECO:0000256" key="4">
    <source>
        <dbReference type="ARBA" id="ARBA00022692"/>
    </source>
</evidence>
<dbReference type="AlphaFoldDB" id="A0A8J9Y6H3"/>
<evidence type="ECO:0000256" key="6">
    <source>
        <dbReference type="ARBA" id="ARBA00023040"/>
    </source>
</evidence>
<evidence type="ECO:0000256" key="1">
    <source>
        <dbReference type="ARBA" id="ARBA00004651"/>
    </source>
</evidence>
<reference evidence="13" key="1">
    <citation type="submission" date="2021-12" db="EMBL/GenBank/DDBJ databases">
        <authorList>
            <person name="Martin H S."/>
        </authorList>
    </citation>
    <scope>NUCLEOTIDE SEQUENCE</scope>
</reference>
<keyword evidence="14" id="KW-1185">Reference proteome</keyword>
<dbReference type="PANTHER" id="PTHR24248:SF200">
    <property type="entry name" value="5-HYDROXYTRYPTAMINE RECEPTOR 1B-LIKE ISOFORM X1"/>
    <property type="match status" value="1"/>
</dbReference>
<evidence type="ECO:0000256" key="10">
    <source>
        <dbReference type="RuleBase" id="RU000688"/>
    </source>
</evidence>
<evidence type="ECO:0000256" key="7">
    <source>
        <dbReference type="ARBA" id="ARBA00023136"/>
    </source>
</evidence>
<protein>
    <recommendedName>
        <fullName evidence="12">G-protein coupled receptors family 1 profile domain-containing protein</fullName>
    </recommendedName>
</protein>
<evidence type="ECO:0000256" key="8">
    <source>
        <dbReference type="ARBA" id="ARBA00023170"/>
    </source>
</evidence>
<name>A0A8J9Y6H3_9NEOP</name>
<evidence type="ECO:0000313" key="14">
    <source>
        <dbReference type="Proteomes" id="UP000838878"/>
    </source>
</evidence>
<dbReference type="PROSITE" id="PS50262">
    <property type="entry name" value="G_PROTEIN_RECEP_F1_2"/>
    <property type="match status" value="1"/>
</dbReference>
<feature type="transmembrane region" description="Helical" evidence="11">
    <location>
        <begin position="100"/>
        <end position="124"/>
    </location>
</feature>
<dbReference type="PROSITE" id="PS00237">
    <property type="entry name" value="G_PROTEIN_RECEP_F1_1"/>
    <property type="match status" value="1"/>
</dbReference>
<dbReference type="Pfam" id="PF00001">
    <property type="entry name" value="7tm_1"/>
    <property type="match status" value="1"/>
</dbReference>
<dbReference type="PRINTS" id="PR00237">
    <property type="entry name" value="GPCRRHODOPSN"/>
</dbReference>
<keyword evidence="6 10" id="KW-0297">G-protein coupled receptor</keyword>
<dbReference type="OrthoDB" id="5956310at2759"/>
<evidence type="ECO:0000256" key="2">
    <source>
        <dbReference type="ARBA" id="ARBA00010663"/>
    </source>
</evidence>
<keyword evidence="5 11" id="KW-1133">Transmembrane helix</keyword>
<dbReference type="InterPro" id="IPR000276">
    <property type="entry name" value="GPCR_Rhodpsn"/>
</dbReference>
<feature type="transmembrane region" description="Helical" evidence="11">
    <location>
        <begin position="136"/>
        <end position="157"/>
    </location>
</feature>